<dbReference type="Gene3D" id="2.180.10.10">
    <property type="entry name" value="RHS repeat-associated core"/>
    <property type="match status" value="1"/>
</dbReference>
<dbReference type="Pfam" id="PF03781">
    <property type="entry name" value="FGE-sulfatase"/>
    <property type="match status" value="1"/>
</dbReference>
<organism evidence="2 3">
    <name type="scientific">Levilinea saccharolytica</name>
    <dbReference type="NCBI Taxonomy" id="229921"/>
    <lineage>
        <taxon>Bacteria</taxon>
        <taxon>Bacillati</taxon>
        <taxon>Chloroflexota</taxon>
        <taxon>Anaerolineae</taxon>
        <taxon>Anaerolineales</taxon>
        <taxon>Anaerolineaceae</taxon>
        <taxon>Levilinea</taxon>
    </lineage>
</organism>
<evidence type="ECO:0000259" key="1">
    <source>
        <dbReference type="Pfam" id="PF03781"/>
    </source>
</evidence>
<dbReference type="InterPro" id="IPR016187">
    <property type="entry name" value="CTDL_fold"/>
</dbReference>
<feature type="domain" description="Sulfatase-modifying factor enzyme-like" evidence="1">
    <location>
        <begin position="25"/>
        <end position="96"/>
    </location>
</feature>
<accession>A0A0P6XPA7</accession>
<comment type="caution">
    <text evidence="2">The sequence shown here is derived from an EMBL/GenBank/DDBJ whole genome shotgun (WGS) entry which is preliminary data.</text>
</comment>
<dbReference type="EMBL" id="LGCM01000061">
    <property type="protein sequence ID" value="KPL77084.1"/>
    <property type="molecule type" value="Genomic_DNA"/>
</dbReference>
<dbReference type="InterPro" id="IPR005532">
    <property type="entry name" value="SUMF_dom"/>
</dbReference>
<evidence type="ECO:0000313" key="2">
    <source>
        <dbReference type="EMBL" id="KPL77084.1"/>
    </source>
</evidence>
<protein>
    <recommendedName>
        <fullName evidence="1">Sulfatase-modifying factor enzyme-like domain-containing protein</fullName>
    </recommendedName>
</protein>
<name>A0A0P6XPA7_9CHLR</name>
<dbReference type="NCBIfam" id="TIGR03696">
    <property type="entry name" value="Rhs_assc_core"/>
    <property type="match status" value="1"/>
</dbReference>
<proteinExistence type="predicted"/>
<sequence length="113" mass="12328">MGDCTVQVGGAASGVQQTTAFGEVRSRGGEMPTAYQYTGQLSQMEEVGLYHYGARWFDPAGAHFTQADTLVPEPQDVLDMAGNVWEWVAYGYWYNYYQDSRAANPTGPGSGET</sequence>
<dbReference type="InterPro" id="IPR022385">
    <property type="entry name" value="Rhs_assc_core"/>
</dbReference>
<dbReference type="SUPFAM" id="SSF56436">
    <property type="entry name" value="C-type lectin-like"/>
    <property type="match status" value="1"/>
</dbReference>
<dbReference type="Proteomes" id="UP000050501">
    <property type="component" value="Unassembled WGS sequence"/>
</dbReference>
<evidence type="ECO:0000313" key="3">
    <source>
        <dbReference type="Proteomes" id="UP000050501"/>
    </source>
</evidence>
<keyword evidence="3" id="KW-1185">Reference proteome</keyword>
<gene>
    <name evidence="2" type="ORF">ADN01_16545</name>
</gene>
<dbReference type="AlphaFoldDB" id="A0A0P6XPA7"/>
<dbReference type="STRING" id="229921.ADN01_16545"/>
<reference evidence="2 3" key="1">
    <citation type="submission" date="2015-07" db="EMBL/GenBank/DDBJ databases">
        <title>Genome sequence of Levilinea saccharolytica DSM 16555.</title>
        <authorList>
            <person name="Hemp J."/>
            <person name="Ward L.M."/>
            <person name="Pace L.A."/>
            <person name="Fischer W.W."/>
        </authorList>
    </citation>
    <scope>NUCLEOTIDE SEQUENCE [LARGE SCALE GENOMIC DNA]</scope>
    <source>
        <strain evidence="2 3">KIBI-1</strain>
    </source>
</reference>